<dbReference type="PROSITE" id="PS50109">
    <property type="entry name" value="HIS_KIN"/>
    <property type="match status" value="1"/>
</dbReference>
<keyword evidence="12" id="KW-0472">Membrane</keyword>
<keyword evidence="15" id="KW-1185">Reference proteome</keyword>
<evidence type="ECO:0000256" key="11">
    <source>
        <dbReference type="ARBA" id="ARBA00023012"/>
    </source>
</evidence>
<dbReference type="InterPro" id="IPR003661">
    <property type="entry name" value="HisK_dim/P_dom"/>
</dbReference>
<evidence type="ECO:0000256" key="4">
    <source>
        <dbReference type="ARBA" id="ARBA00022553"/>
    </source>
</evidence>
<evidence type="ECO:0000256" key="9">
    <source>
        <dbReference type="ARBA" id="ARBA00022840"/>
    </source>
</evidence>
<dbReference type="SUPFAM" id="SSF47384">
    <property type="entry name" value="Homodimeric domain of signal transducing histidine kinase"/>
    <property type="match status" value="1"/>
</dbReference>
<evidence type="ECO:0000256" key="3">
    <source>
        <dbReference type="ARBA" id="ARBA00012438"/>
    </source>
</evidence>
<keyword evidence="6 12" id="KW-0812">Transmembrane</keyword>
<dbReference type="EC" id="2.7.13.3" evidence="3"/>
<feature type="transmembrane region" description="Helical" evidence="12">
    <location>
        <begin position="15"/>
        <end position="35"/>
    </location>
</feature>
<dbReference type="Pfam" id="PF00512">
    <property type="entry name" value="HisKA"/>
    <property type="match status" value="1"/>
</dbReference>
<sequence>MKPLASRQVSLTGRLLLWALAALLLVWVGFVAVGYRTGVREAGELTDGHLASTAALLLNLDLPAFMATSREVGRTAFPVLKSHDYQPSLSVLVWDAEGRLMARSGEAPLPSFAPQGGFADLRLGTPVAAWRSFSQWDASHSRQVMVLVKAAERDALAADVARQLAAPGLWLLPVVALALGAAIWRGLRPLQALSRDVAGLEVDKAGRLQARHPYREFNSVVGSINRLVGQQQAALERERQLASEIAHELRTPLSSIALQAASLRGALPPQAHEQALQQISAEALRAGHVISQLLALARASRADLRQQMAALNLPELARQVVADYAQAAWEGEHPLSVQGDEDLRVMAHPLLLELALRNLIDNALQHTARGTAVCVQWGSDAGQAWLQVCDDGAGRSHAGPHSPGPSTERLGLGHKIVGRVMDMHGGNFAKVAASLSLPARFTRCYRLTLGPHSLVRPVSGKR</sequence>
<dbReference type="SUPFAM" id="SSF55874">
    <property type="entry name" value="ATPase domain of HSP90 chaperone/DNA topoisomerase II/histidine kinase"/>
    <property type="match status" value="1"/>
</dbReference>
<dbReference type="Gene3D" id="3.30.565.10">
    <property type="entry name" value="Histidine kinase-like ATPase, C-terminal domain"/>
    <property type="match status" value="1"/>
</dbReference>
<dbReference type="Proteomes" id="UP001596084">
    <property type="component" value="Unassembled WGS sequence"/>
</dbReference>
<comment type="catalytic activity">
    <reaction evidence="1">
        <text>ATP + protein L-histidine = ADP + protein N-phospho-L-histidine.</text>
        <dbReference type="EC" id="2.7.13.3"/>
    </reaction>
</comment>
<dbReference type="InterPro" id="IPR050428">
    <property type="entry name" value="TCS_sensor_his_kinase"/>
</dbReference>
<evidence type="ECO:0000256" key="1">
    <source>
        <dbReference type="ARBA" id="ARBA00000085"/>
    </source>
</evidence>
<comment type="caution">
    <text evidence="14">The sequence shown here is derived from an EMBL/GenBank/DDBJ whole genome shotgun (WGS) entry which is preliminary data.</text>
</comment>
<comment type="subcellular location">
    <subcellularLocation>
        <location evidence="2">Membrane</location>
        <topology evidence="2">Multi-pass membrane protein</topology>
    </subcellularLocation>
</comment>
<keyword evidence="8 14" id="KW-0418">Kinase</keyword>
<evidence type="ECO:0000256" key="2">
    <source>
        <dbReference type="ARBA" id="ARBA00004141"/>
    </source>
</evidence>
<dbReference type="InterPro" id="IPR003594">
    <property type="entry name" value="HATPase_dom"/>
</dbReference>
<dbReference type="PANTHER" id="PTHR45436">
    <property type="entry name" value="SENSOR HISTIDINE KINASE YKOH"/>
    <property type="match status" value="1"/>
</dbReference>
<keyword evidence="7" id="KW-0547">Nucleotide-binding</keyword>
<dbReference type="PANTHER" id="PTHR45436:SF14">
    <property type="entry name" value="SENSOR PROTEIN QSEC"/>
    <property type="match status" value="1"/>
</dbReference>
<dbReference type="InterPro" id="IPR005467">
    <property type="entry name" value="His_kinase_dom"/>
</dbReference>
<dbReference type="RefSeq" id="WP_068834918.1">
    <property type="nucleotide sequence ID" value="NZ_JBHSMX010000004.1"/>
</dbReference>
<organism evidence="14 15">
    <name type="scientific">Polaromonas jejuensis</name>
    <dbReference type="NCBI Taxonomy" id="457502"/>
    <lineage>
        <taxon>Bacteria</taxon>
        <taxon>Pseudomonadati</taxon>
        <taxon>Pseudomonadota</taxon>
        <taxon>Betaproteobacteria</taxon>
        <taxon>Burkholderiales</taxon>
        <taxon>Comamonadaceae</taxon>
        <taxon>Polaromonas</taxon>
    </lineage>
</organism>
<dbReference type="CDD" id="cd00082">
    <property type="entry name" value="HisKA"/>
    <property type="match status" value="1"/>
</dbReference>
<keyword evidence="5" id="KW-0808">Transferase</keyword>
<evidence type="ECO:0000256" key="12">
    <source>
        <dbReference type="SAM" id="Phobius"/>
    </source>
</evidence>
<gene>
    <name evidence="14" type="ORF">ACFPP7_02360</name>
</gene>
<dbReference type="SMART" id="SM00388">
    <property type="entry name" value="HisKA"/>
    <property type="match status" value="1"/>
</dbReference>
<dbReference type="EMBL" id="JBHSMX010000004">
    <property type="protein sequence ID" value="MFC5519762.1"/>
    <property type="molecule type" value="Genomic_DNA"/>
</dbReference>
<keyword evidence="4" id="KW-0597">Phosphoprotein</keyword>
<dbReference type="Gene3D" id="1.10.287.130">
    <property type="match status" value="1"/>
</dbReference>
<keyword evidence="11" id="KW-0902">Two-component regulatory system</keyword>
<name>A0ABW0Q764_9BURK</name>
<accession>A0ABW0Q764</accession>
<keyword evidence="9" id="KW-0067">ATP-binding</keyword>
<evidence type="ECO:0000313" key="15">
    <source>
        <dbReference type="Proteomes" id="UP001596084"/>
    </source>
</evidence>
<dbReference type="GO" id="GO:0016301">
    <property type="term" value="F:kinase activity"/>
    <property type="evidence" value="ECO:0007669"/>
    <property type="project" value="UniProtKB-KW"/>
</dbReference>
<proteinExistence type="predicted"/>
<dbReference type="InterPro" id="IPR036890">
    <property type="entry name" value="HATPase_C_sf"/>
</dbReference>
<evidence type="ECO:0000256" key="5">
    <source>
        <dbReference type="ARBA" id="ARBA00022679"/>
    </source>
</evidence>
<dbReference type="Pfam" id="PF02518">
    <property type="entry name" value="HATPase_c"/>
    <property type="match status" value="1"/>
</dbReference>
<dbReference type="SMART" id="SM00387">
    <property type="entry name" value="HATPase_c"/>
    <property type="match status" value="1"/>
</dbReference>
<evidence type="ECO:0000259" key="13">
    <source>
        <dbReference type="PROSITE" id="PS50109"/>
    </source>
</evidence>
<reference evidence="15" key="1">
    <citation type="journal article" date="2019" name="Int. J. Syst. Evol. Microbiol.">
        <title>The Global Catalogue of Microorganisms (GCM) 10K type strain sequencing project: providing services to taxonomists for standard genome sequencing and annotation.</title>
        <authorList>
            <consortium name="The Broad Institute Genomics Platform"/>
            <consortium name="The Broad Institute Genome Sequencing Center for Infectious Disease"/>
            <person name="Wu L."/>
            <person name="Ma J."/>
        </authorList>
    </citation>
    <scope>NUCLEOTIDE SEQUENCE [LARGE SCALE GENOMIC DNA]</scope>
    <source>
        <strain evidence="15">CGMCC 4.7277</strain>
    </source>
</reference>
<evidence type="ECO:0000256" key="10">
    <source>
        <dbReference type="ARBA" id="ARBA00022989"/>
    </source>
</evidence>
<keyword evidence="10 12" id="KW-1133">Transmembrane helix</keyword>
<evidence type="ECO:0000313" key="14">
    <source>
        <dbReference type="EMBL" id="MFC5519762.1"/>
    </source>
</evidence>
<feature type="domain" description="Histidine kinase" evidence="13">
    <location>
        <begin position="244"/>
        <end position="428"/>
    </location>
</feature>
<evidence type="ECO:0000256" key="6">
    <source>
        <dbReference type="ARBA" id="ARBA00022692"/>
    </source>
</evidence>
<evidence type="ECO:0000256" key="7">
    <source>
        <dbReference type="ARBA" id="ARBA00022741"/>
    </source>
</evidence>
<dbReference type="InterPro" id="IPR036097">
    <property type="entry name" value="HisK_dim/P_sf"/>
</dbReference>
<evidence type="ECO:0000256" key="8">
    <source>
        <dbReference type="ARBA" id="ARBA00022777"/>
    </source>
</evidence>
<protein>
    <recommendedName>
        <fullName evidence="3">histidine kinase</fullName>
        <ecNumber evidence="3">2.7.13.3</ecNumber>
    </recommendedName>
</protein>
<dbReference type="CDD" id="cd00075">
    <property type="entry name" value="HATPase"/>
    <property type="match status" value="1"/>
</dbReference>